<dbReference type="GO" id="GO:0006508">
    <property type="term" value="P:proteolysis"/>
    <property type="evidence" value="ECO:0007669"/>
    <property type="project" value="UniProtKB-KW"/>
</dbReference>
<evidence type="ECO:0000256" key="3">
    <source>
        <dbReference type="ARBA" id="ARBA00022989"/>
    </source>
</evidence>
<organism evidence="7 8">
    <name type="scientific">Cystoisospora suis</name>
    <dbReference type="NCBI Taxonomy" id="483139"/>
    <lineage>
        <taxon>Eukaryota</taxon>
        <taxon>Sar</taxon>
        <taxon>Alveolata</taxon>
        <taxon>Apicomplexa</taxon>
        <taxon>Conoidasida</taxon>
        <taxon>Coccidia</taxon>
        <taxon>Eucoccidiorida</taxon>
        <taxon>Eimeriorina</taxon>
        <taxon>Sarcocystidae</taxon>
        <taxon>Cystoisospora</taxon>
    </lineage>
</organism>
<name>A0A2C6L563_9APIC</name>
<gene>
    <name evidence="7" type="ORF">CSUI_003536</name>
</gene>
<comment type="subcellular location">
    <subcellularLocation>
        <location evidence="1">Membrane</location>
        <topology evidence="1">Multi-pass membrane protein</topology>
    </subcellularLocation>
</comment>
<protein>
    <submittedName>
        <fullName evidence="7">Rhomboid protease rom3</fullName>
    </submittedName>
</protein>
<dbReference type="AlphaFoldDB" id="A0A2C6L563"/>
<keyword evidence="4 5" id="KW-0472">Membrane</keyword>
<feature type="domain" description="Peptidase S54 rhomboid" evidence="6">
    <location>
        <begin position="73"/>
        <end position="99"/>
    </location>
</feature>
<comment type="caution">
    <text evidence="7">The sequence shown here is derived from an EMBL/GenBank/DDBJ whole genome shotgun (WGS) entry which is preliminary data.</text>
</comment>
<dbReference type="Gene3D" id="1.20.1540.10">
    <property type="entry name" value="Rhomboid-like"/>
    <property type="match status" value="1"/>
</dbReference>
<keyword evidence="8" id="KW-1185">Reference proteome</keyword>
<keyword evidence="2 5" id="KW-0812">Transmembrane</keyword>
<dbReference type="GO" id="GO:0004252">
    <property type="term" value="F:serine-type endopeptidase activity"/>
    <property type="evidence" value="ECO:0007669"/>
    <property type="project" value="InterPro"/>
</dbReference>
<evidence type="ECO:0000313" key="8">
    <source>
        <dbReference type="Proteomes" id="UP000221165"/>
    </source>
</evidence>
<reference evidence="7 8" key="1">
    <citation type="journal article" date="2017" name="Int. J. Parasitol.">
        <title>The genome of the protozoan parasite Cystoisospora suis and a reverse vaccinology approach to identify vaccine candidates.</title>
        <authorList>
            <person name="Palmieri N."/>
            <person name="Shrestha A."/>
            <person name="Ruttkowski B."/>
            <person name="Beck T."/>
            <person name="Vogl C."/>
            <person name="Tomley F."/>
            <person name="Blake D.P."/>
            <person name="Joachim A."/>
        </authorList>
    </citation>
    <scope>NUCLEOTIDE SEQUENCE [LARGE SCALE GENOMIC DNA]</scope>
    <source>
        <strain evidence="7 8">Wien I</strain>
    </source>
</reference>
<evidence type="ECO:0000259" key="6">
    <source>
        <dbReference type="Pfam" id="PF01694"/>
    </source>
</evidence>
<keyword evidence="7" id="KW-0645">Protease</keyword>
<keyword evidence="3 5" id="KW-1133">Transmembrane helix</keyword>
<dbReference type="RefSeq" id="XP_067924293.1">
    <property type="nucleotide sequence ID" value="XM_068063732.1"/>
</dbReference>
<proteinExistence type="predicted"/>
<dbReference type="Pfam" id="PF01694">
    <property type="entry name" value="Rhomboid"/>
    <property type="match status" value="1"/>
</dbReference>
<sequence length="119" mass="13533">MYIVSCLVSGSYLEVRPTTWGSKSIRSKRHRPQPNTQALMQLGGAYAPAVRLVRGYTSVFQTTLLTPLTRDLQLWRVVTPVFLHANLLHLAFNLLFILVWPFAFSLLPRSSSRLCSTWV</sequence>
<dbReference type="InterPro" id="IPR022764">
    <property type="entry name" value="Peptidase_S54_rhomboid_dom"/>
</dbReference>
<accession>A0A2C6L563</accession>
<dbReference type="InterPro" id="IPR035952">
    <property type="entry name" value="Rhomboid-like_sf"/>
</dbReference>
<evidence type="ECO:0000313" key="7">
    <source>
        <dbReference type="EMBL" id="PHJ22616.1"/>
    </source>
</evidence>
<dbReference type="EMBL" id="MIGC01001594">
    <property type="protein sequence ID" value="PHJ22616.1"/>
    <property type="molecule type" value="Genomic_DNA"/>
</dbReference>
<evidence type="ECO:0000256" key="1">
    <source>
        <dbReference type="ARBA" id="ARBA00004141"/>
    </source>
</evidence>
<evidence type="ECO:0000256" key="2">
    <source>
        <dbReference type="ARBA" id="ARBA00022692"/>
    </source>
</evidence>
<feature type="transmembrane region" description="Helical" evidence="5">
    <location>
        <begin position="87"/>
        <end position="107"/>
    </location>
</feature>
<dbReference type="GO" id="GO:0016020">
    <property type="term" value="C:membrane"/>
    <property type="evidence" value="ECO:0007669"/>
    <property type="project" value="UniProtKB-SubCell"/>
</dbReference>
<evidence type="ECO:0000256" key="4">
    <source>
        <dbReference type="ARBA" id="ARBA00023136"/>
    </source>
</evidence>
<evidence type="ECO:0000256" key="5">
    <source>
        <dbReference type="SAM" id="Phobius"/>
    </source>
</evidence>
<dbReference type="VEuPathDB" id="ToxoDB:CSUI_003536"/>
<keyword evidence="7" id="KW-0378">Hydrolase</keyword>
<dbReference type="Proteomes" id="UP000221165">
    <property type="component" value="Unassembled WGS sequence"/>
</dbReference>
<dbReference type="GeneID" id="94426943"/>
<dbReference type="SUPFAM" id="SSF144091">
    <property type="entry name" value="Rhomboid-like"/>
    <property type="match status" value="1"/>
</dbReference>